<feature type="region of interest" description="Disordered" evidence="1">
    <location>
        <begin position="18"/>
        <end position="55"/>
    </location>
</feature>
<feature type="compositionally biased region" description="Basic and acidic residues" evidence="1">
    <location>
        <begin position="363"/>
        <end position="376"/>
    </location>
</feature>
<sequence length="424" mass="49148">MTFTEDDEDQIMFDLYDGLDTFEQPKPADNTEKKEVPDTPEPIEIPQPSETVTEVPETTIDRFSDAEPLEEESPCEDDGLVFLVEDDDETDINPARVATSHRIIPKRKTGGWVSKYRKKERVIYVGAPNSDANAMASIEPNKESFCLVTGIPYWMDLNELNRIAEDTGGVVAFSRILSDPSNGLSVGVAIIEFVDKSGKDKFKTNKNQYNSTQLTDDIFNDIKESPLYRDGIFKRGLLERIMAHLGIPLRNTKPRSETSDLYHDIEYEVQQRDMIQNGDFDFSTKTFPWLNLNLVKFIGRDQRKDVPENESIYNIANHLEAYKAKQVYIQNRYNTMMQHYMQMMPKMVTPQEAKPSMKPQVKRPVDKELDTNINRHSERKHKRLAPIKEKEDKRRSSPGRDRKKHASKLPSRRDSRSRDDRRRR</sequence>
<feature type="region of interest" description="Disordered" evidence="1">
    <location>
        <begin position="350"/>
        <end position="424"/>
    </location>
</feature>
<protein>
    <recommendedName>
        <fullName evidence="4">RRM domain-containing protein</fullName>
    </recommendedName>
</protein>
<evidence type="ECO:0000256" key="1">
    <source>
        <dbReference type="SAM" id="MobiDB-lite"/>
    </source>
</evidence>
<evidence type="ECO:0008006" key="4">
    <source>
        <dbReference type="Google" id="ProtNLM"/>
    </source>
</evidence>
<reference evidence="2 3" key="1">
    <citation type="journal article" date="2007" name="PLoS Pathog.">
        <title>Genome sequence of Babesia bovis and comparative analysis of apicomplexan hemoprotozoa.</title>
        <authorList>
            <person name="Brayton K.A."/>
            <person name="Lau A.O.T."/>
            <person name="Herndon D.R."/>
            <person name="Hannick L."/>
            <person name="Kappmeyer L.S."/>
            <person name="Berens S.J."/>
            <person name="Bidwell S.L."/>
            <person name="Brown W.C."/>
            <person name="Crabtree J."/>
            <person name="Fadrosh D."/>
            <person name="Feldblum T."/>
            <person name="Forberger H.A."/>
            <person name="Haas B.J."/>
            <person name="Howell J.M."/>
            <person name="Khouri H."/>
            <person name="Koo H."/>
            <person name="Mann D.J."/>
            <person name="Norimine J."/>
            <person name="Paulsen I.T."/>
            <person name="Radune D."/>
            <person name="Ren Q."/>
            <person name="Smith R.K. Jr."/>
            <person name="Suarez C.E."/>
            <person name="White O."/>
            <person name="Wortman J.R."/>
            <person name="Knowles D.P. Jr."/>
            <person name="McElwain T.F."/>
            <person name="Nene V.M."/>
        </authorList>
    </citation>
    <scope>NUCLEOTIDE SEQUENCE [LARGE SCALE GENOMIC DNA]</scope>
    <source>
        <strain evidence="2">T2Bo</strain>
    </source>
</reference>
<dbReference type="AlphaFoldDB" id="A7AU58"/>
<name>A7AU58_BABBO</name>
<dbReference type="STRING" id="5865.A7AU58"/>
<feature type="compositionally biased region" description="Basic and acidic residues" evidence="1">
    <location>
        <begin position="411"/>
        <end position="424"/>
    </location>
</feature>
<organism evidence="2 3">
    <name type="scientific">Babesia bovis</name>
    <dbReference type="NCBI Taxonomy" id="5865"/>
    <lineage>
        <taxon>Eukaryota</taxon>
        <taxon>Sar</taxon>
        <taxon>Alveolata</taxon>
        <taxon>Apicomplexa</taxon>
        <taxon>Aconoidasida</taxon>
        <taxon>Piroplasmida</taxon>
        <taxon>Babesiidae</taxon>
        <taxon>Babesia</taxon>
    </lineage>
</organism>
<keyword evidence="3" id="KW-1185">Reference proteome</keyword>
<gene>
    <name evidence="2" type="ORF">BBOV_II005170</name>
</gene>
<dbReference type="RefSeq" id="XP_001610037.1">
    <property type="nucleotide sequence ID" value="XM_001609987.1"/>
</dbReference>
<dbReference type="eggNOG" id="ENOG502QXEI">
    <property type="taxonomic scope" value="Eukaryota"/>
</dbReference>
<reference evidence="3" key="2">
    <citation type="journal article" date="2020" name="Data Brief">
        <title>Transcriptome dataset of Babesia bovis life stages within vertebrate and invertebrate hosts.</title>
        <authorList>
            <person name="Ueti M.W."/>
            <person name="Johnson W.C."/>
            <person name="Kappmeyer L.S."/>
            <person name="Herndon D.R."/>
            <person name="Mousel M.R."/>
            <person name="Reif K.E."/>
            <person name="Taus N.S."/>
            <person name="Ifeonu O.O."/>
            <person name="Silva J.C."/>
            <person name="Suarez C.E."/>
            <person name="Brayton K.A."/>
        </authorList>
    </citation>
    <scope>NUCLEOTIDE SEQUENCE [LARGE SCALE GENOMIC DNA]</scope>
</reference>
<reference evidence="3" key="3">
    <citation type="journal article" date="2021" name="Int. J. Parasitol.">
        <title>Comparative analysis of gene expression between Babesia bovis blood stages and kinetes allowed by improved genome annotation.</title>
        <authorList>
            <person name="Ueti M.W."/>
            <person name="Johnson W.C."/>
            <person name="Kappmeyer L.S."/>
            <person name="Herndon D.R."/>
            <person name="Mousel M.R."/>
            <person name="Reif K.E."/>
            <person name="Taus N.S."/>
            <person name="Ifeonu O.O."/>
            <person name="Silva J.C."/>
            <person name="Suarez C.E."/>
            <person name="Brayton K.A."/>
        </authorList>
    </citation>
    <scope>NUCLEOTIDE SEQUENCE [LARGE SCALE GENOMIC DNA]</scope>
</reference>
<dbReference type="InParanoid" id="A7AU58"/>
<dbReference type="GO" id="GO:0003676">
    <property type="term" value="F:nucleic acid binding"/>
    <property type="evidence" value="ECO:0007669"/>
    <property type="project" value="InterPro"/>
</dbReference>
<dbReference type="Proteomes" id="UP000002173">
    <property type="component" value="Unassembled WGS sequence"/>
</dbReference>
<dbReference type="KEGG" id="bbo:BBOV_II005170"/>
<dbReference type="SUPFAM" id="SSF54928">
    <property type="entry name" value="RNA-binding domain, RBD"/>
    <property type="match status" value="1"/>
</dbReference>
<accession>A7AU58</accession>
<comment type="caution">
    <text evidence="2">The sequence shown here is derived from an EMBL/GenBank/DDBJ whole genome shotgun (WGS) entry which is preliminary data.</text>
</comment>
<evidence type="ECO:0000313" key="2">
    <source>
        <dbReference type="EMBL" id="EDO06469.1"/>
    </source>
</evidence>
<dbReference type="GeneID" id="5478269"/>
<dbReference type="OMA" id="DEDQIMF"/>
<dbReference type="VEuPathDB" id="PiroplasmaDB:BBOV_II005170"/>
<proteinExistence type="predicted"/>
<dbReference type="InterPro" id="IPR035979">
    <property type="entry name" value="RBD_domain_sf"/>
</dbReference>
<feature type="compositionally biased region" description="Basic and acidic residues" evidence="1">
    <location>
        <begin position="386"/>
        <end position="400"/>
    </location>
</feature>
<evidence type="ECO:0000313" key="3">
    <source>
        <dbReference type="Proteomes" id="UP000002173"/>
    </source>
</evidence>
<dbReference type="EMBL" id="AAXT01000003">
    <property type="protein sequence ID" value="EDO06469.1"/>
    <property type="molecule type" value="Genomic_DNA"/>
</dbReference>